<dbReference type="InterPro" id="IPR004360">
    <property type="entry name" value="Glyas_Fos-R_dOase_dom"/>
</dbReference>
<evidence type="ECO:0000259" key="1">
    <source>
        <dbReference type="PROSITE" id="PS51819"/>
    </source>
</evidence>
<reference evidence="2 3" key="1">
    <citation type="submission" date="2013-09" db="EMBL/GenBank/DDBJ databases">
        <title>Complete genome sequence of Corynebacterium doosanense CAU 212(T) (=DSM 45436(T)), isolated from activated sludge.</title>
        <authorList>
            <person name="Schaffert L."/>
            <person name="Albersmeier A."/>
            <person name="Kalinowski J."/>
            <person name="Ruckert C."/>
        </authorList>
    </citation>
    <scope>NUCLEOTIDE SEQUENCE [LARGE SCALE GENOMIC DNA]</scope>
    <source>
        <strain evidence="2 3">CAU 212</strain>
    </source>
</reference>
<dbReference type="RefSeq" id="WP_018022894.1">
    <property type="nucleotide sequence ID" value="NZ_AQUX01000014.1"/>
</dbReference>
<organism evidence="2 3">
    <name type="scientific">Corynebacterium doosanense CAU 212 = DSM 45436</name>
    <dbReference type="NCBI Taxonomy" id="558173"/>
    <lineage>
        <taxon>Bacteria</taxon>
        <taxon>Bacillati</taxon>
        <taxon>Actinomycetota</taxon>
        <taxon>Actinomycetes</taxon>
        <taxon>Mycobacteriales</taxon>
        <taxon>Corynebacteriaceae</taxon>
        <taxon>Corynebacterium</taxon>
    </lineage>
</organism>
<dbReference type="HOGENOM" id="CLU_069623_0_1_11"/>
<protein>
    <submittedName>
        <fullName evidence="2">Glyoxalase</fullName>
    </submittedName>
</protein>
<dbReference type="Gene3D" id="3.10.180.10">
    <property type="entry name" value="2,3-Dihydroxybiphenyl 1,2-Dioxygenase, domain 1"/>
    <property type="match status" value="2"/>
</dbReference>
<evidence type="ECO:0000313" key="2">
    <source>
        <dbReference type="EMBL" id="AIT59991.1"/>
    </source>
</evidence>
<dbReference type="Pfam" id="PF18029">
    <property type="entry name" value="Glyoxalase_6"/>
    <property type="match status" value="1"/>
</dbReference>
<gene>
    <name evidence="2" type="ORF">CDOO_00650</name>
</gene>
<dbReference type="PANTHER" id="PTHR33993">
    <property type="entry name" value="GLYOXALASE-RELATED"/>
    <property type="match status" value="1"/>
</dbReference>
<sequence>MPAFQAQGGMPYWIDLRTSDPRKSSYFYSKLLGWEIAAEREDSPYLIARMGGLPVAGFLPNDGATPDSWVTYFLADDIEQAGRDIATAGGRVLADPTDAQLGLMSVAADAAGGLFGLIEPAGEDAFVAAGEPGTVVWHDYSATSKFDEVMDFYHALFGWNMVTVEHEDYGYTTVLADGAAFAGIRNAADAFPPEVPSFWQSFLGVADVDDACRRVDELGGEVIRAPFESEFGRLAIVADSTGATVTLCAVDEPVFEDELRESDDLFDL</sequence>
<feature type="domain" description="VOC" evidence="1">
    <location>
        <begin position="10"/>
        <end position="120"/>
    </location>
</feature>
<dbReference type="Pfam" id="PF00903">
    <property type="entry name" value="Glyoxalase"/>
    <property type="match status" value="1"/>
</dbReference>
<dbReference type="CDD" id="cd07247">
    <property type="entry name" value="SgaA_N_like"/>
    <property type="match status" value="2"/>
</dbReference>
<proteinExistence type="predicted"/>
<evidence type="ECO:0000313" key="3">
    <source>
        <dbReference type="Proteomes" id="UP000029914"/>
    </source>
</evidence>
<dbReference type="InterPro" id="IPR037523">
    <property type="entry name" value="VOC_core"/>
</dbReference>
<dbReference type="PANTHER" id="PTHR33993:SF14">
    <property type="entry name" value="GB|AAF24581.1"/>
    <property type="match status" value="1"/>
</dbReference>
<dbReference type="EMBL" id="CP006764">
    <property type="protein sequence ID" value="AIT59991.1"/>
    <property type="molecule type" value="Genomic_DNA"/>
</dbReference>
<dbReference type="InterPro" id="IPR041581">
    <property type="entry name" value="Glyoxalase_6"/>
</dbReference>
<dbReference type="eggNOG" id="COG3324">
    <property type="taxonomic scope" value="Bacteria"/>
</dbReference>
<dbReference type="KEGG" id="cdo:CDOO_00650"/>
<dbReference type="Proteomes" id="UP000029914">
    <property type="component" value="Chromosome"/>
</dbReference>
<keyword evidence="3" id="KW-1185">Reference proteome</keyword>
<name>A0A097ICX7_9CORY</name>
<dbReference type="SUPFAM" id="SSF54593">
    <property type="entry name" value="Glyoxalase/Bleomycin resistance protein/Dihydroxybiphenyl dioxygenase"/>
    <property type="match status" value="2"/>
</dbReference>
<dbReference type="InterPro" id="IPR029068">
    <property type="entry name" value="Glyas_Bleomycin-R_OHBP_Dase"/>
</dbReference>
<dbReference type="InterPro" id="IPR052164">
    <property type="entry name" value="Anthracycline_SecMetBiosynth"/>
</dbReference>
<dbReference type="PROSITE" id="PS51819">
    <property type="entry name" value="VOC"/>
    <property type="match status" value="1"/>
</dbReference>
<dbReference type="OrthoDB" id="9793039at2"/>
<accession>A0A097ICX7</accession>
<dbReference type="AlphaFoldDB" id="A0A097ICX7"/>
<dbReference type="STRING" id="558173.CDOO_00650"/>